<dbReference type="Proteomes" id="UP001213000">
    <property type="component" value="Unassembled WGS sequence"/>
</dbReference>
<dbReference type="InterPro" id="IPR056884">
    <property type="entry name" value="NPHP3-like_N"/>
</dbReference>
<reference evidence="3" key="1">
    <citation type="submission" date="2022-07" db="EMBL/GenBank/DDBJ databases">
        <title>Genome Sequence of Leucocoprinus birnbaumii.</title>
        <authorList>
            <person name="Buettner E."/>
        </authorList>
    </citation>
    <scope>NUCLEOTIDE SEQUENCE</scope>
    <source>
        <strain evidence="3">VT141</strain>
    </source>
</reference>
<sequence length="722" mass="82039">MSFFSNAHNFRIHGGNFQFHQSSGQTGIDILYESSTPEASVESEDIYKRICCPGTREQHIADITNWATAPDVEPIFWMKGPAGVGKSSIATTCAQNLQAAEHLGGAFFFSLNGRRSDHTRLFPTLAYQLSMTFPDYHDLLEARISRHKSVVKSTMPSQFRKLIVEPLQQLERQGKPIGQRAIFIDGLDECKSKGAQVEIIEIILASVRDKSTPFRWAVFSREEPRIVVAFNDASASPYYRSAYLPISREIDGEIELYLRNGFHHILRRRNFQDMTPSWPTNEDIRGLVDAAAGLFAHSATVLRYVDLHSYLGFKDALQGVLGAAGALSESTSPFAELDALYMLVMRQIDKEVLPSALLLLSHMTMADFLEVGHWSVALACNLLQFSEIVFRGIINYLHPVIYFHQPSDQPLPVDPTSPALSPSPTARPSVHHKLKMNFRGTLSFCHKSFYDFLVDPTRSAEFCTTTAIVRQELFDRYIRQHLCLAEGHTIEASSNEFFQYSTSVHVLILPSELELAANITYSAILPWPQGDQSLDLYLGLTTFTCISADLSHDHPRLHQFMKDAPQISLQELAKLDYRKALVADIMLRGIGRWSDIDIIGLARAGTSRVIESTEFIRLDNFDAFNSAAFLELVDRLEALGIIRKHNTYHRISSTFTSLLQNSHRRPTKPVKRSGQYEQGRGDRSVIWYWEFDSERRYFHEFRTTDFREAMALYSARRFTLWD</sequence>
<name>A0AAD5VZX5_9AGAR</name>
<dbReference type="AlphaFoldDB" id="A0AAD5VZX5"/>
<evidence type="ECO:0000313" key="4">
    <source>
        <dbReference type="Proteomes" id="UP001213000"/>
    </source>
</evidence>
<keyword evidence="1" id="KW-0677">Repeat</keyword>
<dbReference type="PANTHER" id="PTHR10039:SF17">
    <property type="entry name" value="FUNGAL STAND N-TERMINAL GOODBYE DOMAIN-CONTAINING PROTEIN-RELATED"/>
    <property type="match status" value="1"/>
</dbReference>
<keyword evidence="4" id="KW-1185">Reference proteome</keyword>
<proteinExistence type="predicted"/>
<dbReference type="InterPro" id="IPR027417">
    <property type="entry name" value="P-loop_NTPase"/>
</dbReference>
<accession>A0AAD5VZX5</accession>
<evidence type="ECO:0000313" key="3">
    <source>
        <dbReference type="EMBL" id="KAJ3574929.1"/>
    </source>
</evidence>
<evidence type="ECO:0000256" key="1">
    <source>
        <dbReference type="ARBA" id="ARBA00022737"/>
    </source>
</evidence>
<feature type="domain" description="Nephrocystin 3-like N-terminal" evidence="2">
    <location>
        <begin position="62"/>
        <end position="221"/>
    </location>
</feature>
<dbReference type="PANTHER" id="PTHR10039">
    <property type="entry name" value="AMELOGENIN"/>
    <property type="match status" value="1"/>
</dbReference>
<protein>
    <recommendedName>
        <fullName evidence="2">Nephrocystin 3-like N-terminal domain-containing protein</fullName>
    </recommendedName>
</protein>
<dbReference type="SUPFAM" id="SSF52540">
    <property type="entry name" value="P-loop containing nucleoside triphosphate hydrolases"/>
    <property type="match status" value="1"/>
</dbReference>
<dbReference type="EMBL" id="JANIEX010000053">
    <property type="protein sequence ID" value="KAJ3574929.1"/>
    <property type="molecule type" value="Genomic_DNA"/>
</dbReference>
<gene>
    <name evidence="3" type="ORF">NP233_g1449</name>
</gene>
<dbReference type="Pfam" id="PF24883">
    <property type="entry name" value="NPHP3_N"/>
    <property type="match status" value="1"/>
</dbReference>
<dbReference type="Gene3D" id="3.40.50.300">
    <property type="entry name" value="P-loop containing nucleotide triphosphate hydrolases"/>
    <property type="match status" value="1"/>
</dbReference>
<organism evidence="3 4">
    <name type="scientific">Leucocoprinus birnbaumii</name>
    <dbReference type="NCBI Taxonomy" id="56174"/>
    <lineage>
        <taxon>Eukaryota</taxon>
        <taxon>Fungi</taxon>
        <taxon>Dikarya</taxon>
        <taxon>Basidiomycota</taxon>
        <taxon>Agaricomycotina</taxon>
        <taxon>Agaricomycetes</taxon>
        <taxon>Agaricomycetidae</taxon>
        <taxon>Agaricales</taxon>
        <taxon>Agaricineae</taxon>
        <taxon>Agaricaceae</taxon>
        <taxon>Leucocoprinus</taxon>
    </lineage>
</organism>
<evidence type="ECO:0000259" key="2">
    <source>
        <dbReference type="Pfam" id="PF24883"/>
    </source>
</evidence>
<comment type="caution">
    <text evidence="3">The sequence shown here is derived from an EMBL/GenBank/DDBJ whole genome shotgun (WGS) entry which is preliminary data.</text>
</comment>